<comment type="caution">
    <text evidence="2">The sequence shown here is derived from an EMBL/GenBank/DDBJ whole genome shotgun (WGS) entry which is preliminary data.</text>
</comment>
<feature type="transmembrane region" description="Helical" evidence="1">
    <location>
        <begin position="73"/>
        <end position="96"/>
    </location>
</feature>
<dbReference type="EMBL" id="MCFL01000034">
    <property type="protein sequence ID" value="ORZ33592.1"/>
    <property type="molecule type" value="Genomic_DNA"/>
</dbReference>
<keyword evidence="1" id="KW-0472">Membrane</keyword>
<evidence type="ECO:0000313" key="2">
    <source>
        <dbReference type="EMBL" id="ORZ33592.1"/>
    </source>
</evidence>
<dbReference type="AlphaFoldDB" id="A0A1Y2HKG7"/>
<protein>
    <submittedName>
        <fullName evidence="2">Uncharacterized protein</fullName>
    </submittedName>
</protein>
<organism evidence="2 3">
    <name type="scientific">Catenaria anguillulae PL171</name>
    <dbReference type="NCBI Taxonomy" id="765915"/>
    <lineage>
        <taxon>Eukaryota</taxon>
        <taxon>Fungi</taxon>
        <taxon>Fungi incertae sedis</taxon>
        <taxon>Blastocladiomycota</taxon>
        <taxon>Blastocladiomycetes</taxon>
        <taxon>Blastocladiales</taxon>
        <taxon>Catenariaceae</taxon>
        <taxon>Catenaria</taxon>
    </lineage>
</organism>
<sequence>MPQARQQPQRRCTPHPCLLRHRARRSRQRHHPRLRSRHPQAGHIAIKPWTRMGESCGNTHVCRLIRHSVGHLLLLPISCFSFLRIHVLFTLFLCFLS</sequence>
<name>A0A1Y2HKG7_9FUNG</name>
<keyword evidence="1" id="KW-1133">Transmembrane helix</keyword>
<proteinExistence type="predicted"/>
<reference evidence="2 3" key="1">
    <citation type="submission" date="2016-07" db="EMBL/GenBank/DDBJ databases">
        <title>Pervasive Adenine N6-methylation of Active Genes in Fungi.</title>
        <authorList>
            <consortium name="DOE Joint Genome Institute"/>
            <person name="Mondo S.J."/>
            <person name="Dannebaum R.O."/>
            <person name="Kuo R.C."/>
            <person name="Labutti K."/>
            <person name="Haridas S."/>
            <person name="Kuo A."/>
            <person name="Salamov A."/>
            <person name="Ahrendt S.R."/>
            <person name="Lipzen A."/>
            <person name="Sullivan W."/>
            <person name="Andreopoulos W.B."/>
            <person name="Clum A."/>
            <person name="Lindquist E."/>
            <person name="Daum C."/>
            <person name="Ramamoorthy G.K."/>
            <person name="Gryganskyi A."/>
            <person name="Culley D."/>
            <person name="Magnuson J.K."/>
            <person name="James T.Y."/>
            <person name="O'Malley M.A."/>
            <person name="Stajich J.E."/>
            <person name="Spatafora J.W."/>
            <person name="Visel A."/>
            <person name="Grigoriev I.V."/>
        </authorList>
    </citation>
    <scope>NUCLEOTIDE SEQUENCE [LARGE SCALE GENOMIC DNA]</scope>
    <source>
        <strain evidence="2 3">PL171</strain>
    </source>
</reference>
<dbReference type="Proteomes" id="UP000193411">
    <property type="component" value="Unassembled WGS sequence"/>
</dbReference>
<gene>
    <name evidence="2" type="ORF">BCR44DRAFT_1437780</name>
</gene>
<keyword evidence="3" id="KW-1185">Reference proteome</keyword>
<evidence type="ECO:0000313" key="3">
    <source>
        <dbReference type="Proteomes" id="UP000193411"/>
    </source>
</evidence>
<evidence type="ECO:0000256" key="1">
    <source>
        <dbReference type="SAM" id="Phobius"/>
    </source>
</evidence>
<keyword evidence="1" id="KW-0812">Transmembrane</keyword>
<accession>A0A1Y2HKG7</accession>
<feature type="non-terminal residue" evidence="2">
    <location>
        <position position="97"/>
    </location>
</feature>